<sequence>MHLSALSPLLLALALANADANAQSFVPAHPRRHHARALAVADANRPLLPRAGAVVDNGTLASIAADEAAASSTAATSTTAILSSVSSVSSGISATSSSTLASSAISSASSSETSSSIMTTSAVQSSSSAAVSSTTSSEEMVPSTTSSDIESSTSISSTEIIPSTTSSTTSTSSVVSSTSTIISQTDVTSSSSSSSSPISSTAAHSTVVLVTTASRSATQSSTASATSEADSSSTSSSGLSKSALIAIIVVASVVGLAAIGWTAFRKWKLRPRNRFDSKMMPIDFSPQNDTMDDDFFEKTLERTTSQTSANRQRQELVAQLDDDPNRVAGVPEHDFTAGAGVGAYGYHHDQYAGEQYEYDQYNAGYDNAYEHAYPPHPSHAMQHGYEYGQDGVLQQPATAVTTDSEGYAELQRGPSIGSGSGHGHGQVPVMNDAGVHPGELQFPVADTYGLGRPTHGADGPYAQAANFRY</sequence>
<feature type="chain" id="PRO_5004257839" description="Mid2 domain-containing protein" evidence="3">
    <location>
        <begin position="23"/>
        <end position="469"/>
    </location>
</feature>
<name>Q5KI98_CRYD1</name>
<evidence type="ECO:0000313" key="4">
    <source>
        <dbReference type="EMBL" id="AAW43313.1"/>
    </source>
</evidence>
<organism evidence="4 5">
    <name type="scientific">Cryptococcus deneoformans (strain JEC21 / ATCC MYA-565)</name>
    <name type="common">Cryptococcus neoformans var. neoformans serotype D</name>
    <dbReference type="NCBI Taxonomy" id="214684"/>
    <lineage>
        <taxon>Eukaryota</taxon>
        <taxon>Fungi</taxon>
        <taxon>Dikarya</taxon>
        <taxon>Basidiomycota</taxon>
        <taxon>Agaricomycotina</taxon>
        <taxon>Tremellomycetes</taxon>
        <taxon>Tremellales</taxon>
        <taxon>Cryptococcaceae</taxon>
        <taxon>Cryptococcus</taxon>
        <taxon>Cryptococcus neoformans species complex</taxon>
    </lineage>
</organism>
<feature type="transmembrane region" description="Helical" evidence="2">
    <location>
        <begin position="243"/>
        <end position="264"/>
    </location>
</feature>
<keyword evidence="5" id="KW-1185">Reference proteome</keyword>
<dbReference type="HOGENOM" id="CLU_589275_0_0_1"/>
<dbReference type="OMA" id="GHEMATA"/>
<dbReference type="GeneID" id="3257034"/>
<dbReference type="KEGG" id="cne:CND03720"/>
<keyword evidence="2" id="KW-1133">Transmembrane helix</keyword>
<keyword evidence="2" id="KW-0472">Membrane</keyword>
<dbReference type="VEuPathDB" id="FungiDB:CND03720"/>
<dbReference type="eggNOG" id="ENOG502S607">
    <property type="taxonomic scope" value="Eukaryota"/>
</dbReference>
<dbReference type="AlphaFoldDB" id="Q5KI98"/>
<gene>
    <name evidence="4" type="ordered locus">CND03720</name>
</gene>
<feature type="signal peptide" evidence="3">
    <location>
        <begin position="1"/>
        <end position="22"/>
    </location>
</feature>
<dbReference type="Proteomes" id="UP000002149">
    <property type="component" value="Chromosome 4"/>
</dbReference>
<keyword evidence="3" id="KW-0732">Signal</keyword>
<dbReference type="PaxDb" id="214684-Q5KI98"/>
<evidence type="ECO:0008006" key="6">
    <source>
        <dbReference type="Google" id="ProtNLM"/>
    </source>
</evidence>
<feature type="region of interest" description="Disordered" evidence="1">
    <location>
        <begin position="121"/>
        <end position="172"/>
    </location>
</feature>
<evidence type="ECO:0000256" key="2">
    <source>
        <dbReference type="SAM" id="Phobius"/>
    </source>
</evidence>
<feature type="region of interest" description="Disordered" evidence="1">
    <location>
        <begin position="217"/>
        <end position="237"/>
    </location>
</feature>
<dbReference type="RefSeq" id="XP_570620.1">
    <property type="nucleotide sequence ID" value="XM_570620.1"/>
</dbReference>
<evidence type="ECO:0000313" key="5">
    <source>
        <dbReference type="Proteomes" id="UP000002149"/>
    </source>
</evidence>
<evidence type="ECO:0000256" key="1">
    <source>
        <dbReference type="SAM" id="MobiDB-lite"/>
    </source>
</evidence>
<evidence type="ECO:0000256" key="3">
    <source>
        <dbReference type="SAM" id="SignalP"/>
    </source>
</evidence>
<keyword evidence="2" id="KW-0812">Transmembrane</keyword>
<feature type="region of interest" description="Disordered" evidence="1">
    <location>
        <begin position="409"/>
        <end position="438"/>
    </location>
</feature>
<dbReference type="InParanoid" id="Q5KI98"/>
<dbReference type="OrthoDB" id="3261505at2759"/>
<reference evidence="4 5" key="1">
    <citation type="journal article" date="2005" name="Science">
        <title>The genome of the basidiomycetous yeast and human pathogen Cryptococcus neoformans.</title>
        <authorList>
            <person name="Loftus B.J."/>
            <person name="Fung E."/>
            <person name="Roncaglia P."/>
            <person name="Rowley D."/>
            <person name="Amedeo P."/>
            <person name="Bruno D."/>
            <person name="Vamathevan J."/>
            <person name="Miranda M."/>
            <person name="Anderson I.J."/>
            <person name="Fraser J.A."/>
            <person name="Allen J.E."/>
            <person name="Bosdet I.E."/>
            <person name="Brent M.R."/>
            <person name="Chiu R."/>
            <person name="Doering T.L."/>
            <person name="Donlin M.J."/>
            <person name="D'Souza C.A."/>
            <person name="Fox D.S."/>
            <person name="Grinberg V."/>
            <person name="Fu J."/>
            <person name="Fukushima M."/>
            <person name="Haas B.J."/>
            <person name="Huang J.C."/>
            <person name="Janbon G."/>
            <person name="Jones S.J."/>
            <person name="Koo H.L."/>
            <person name="Krzywinski M.I."/>
            <person name="Kwon-Chung J.K."/>
            <person name="Lengeler K.B."/>
            <person name="Maiti R."/>
            <person name="Marra M.A."/>
            <person name="Marra R.E."/>
            <person name="Mathewson C.A."/>
            <person name="Mitchell T.G."/>
            <person name="Pertea M."/>
            <person name="Riggs F.R."/>
            <person name="Salzberg S.L."/>
            <person name="Schein J.E."/>
            <person name="Shvartsbeyn A."/>
            <person name="Shin H."/>
            <person name="Shumway M."/>
            <person name="Specht C.A."/>
            <person name="Suh B.B."/>
            <person name="Tenney A."/>
            <person name="Utterback T.R."/>
            <person name="Wickes B.L."/>
            <person name="Wortman J.R."/>
            <person name="Wye N.H."/>
            <person name="Kronstad J.W."/>
            <person name="Lodge J.K."/>
            <person name="Heitman J."/>
            <person name="Davis R.W."/>
            <person name="Fraser C.M."/>
            <person name="Hyman R.W."/>
        </authorList>
    </citation>
    <scope>NUCLEOTIDE SEQUENCE [LARGE SCALE GENOMIC DNA]</scope>
    <source>
        <strain evidence="5">JEC21 / ATCC MYA-565</strain>
    </source>
</reference>
<protein>
    <recommendedName>
        <fullName evidence="6">Mid2 domain-containing protein</fullName>
    </recommendedName>
</protein>
<dbReference type="EMBL" id="AE017344">
    <property type="protein sequence ID" value="AAW43313.1"/>
    <property type="molecule type" value="Genomic_DNA"/>
</dbReference>
<proteinExistence type="predicted"/>
<accession>Q5KI98</accession>